<organism evidence="2 3">
    <name type="scientific">Desulfatitalea alkaliphila</name>
    <dbReference type="NCBI Taxonomy" id="2929485"/>
    <lineage>
        <taxon>Bacteria</taxon>
        <taxon>Pseudomonadati</taxon>
        <taxon>Thermodesulfobacteriota</taxon>
        <taxon>Desulfobacteria</taxon>
        <taxon>Desulfobacterales</taxon>
        <taxon>Desulfosarcinaceae</taxon>
        <taxon>Desulfatitalea</taxon>
    </lineage>
</organism>
<dbReference type="Pfam" id="PF01261">
    <property type="entry name" value="AP_endonuc_2"/>
    <property type="match status" value="1"/>
</dbReference>
<keyword evidence="2" id="KW-0413">Isomerase</keyword>
<dbReference type="RefSeq" id="WP_246904445.1">
    <property type="nucleotide sequence ID" value="NZ_JALJRB010000006.1"/>
</dbReference>
<proteinExistence type="predicted"/>
<comment type="caution">
    <text evidence="2">The sequence shown here is derived from an EMBL/GenBank/DDBJ whole genome shotgun (WGS) entry which is preliminary data.</text>
</comment>
<dbReference type="InterPro" id="IPR036237">
    <property type="entry name" value="Xyl_isomerase-like_sf"/>
</dbReference>
<keyword evidence="3" id="KW-1185">Reference proteome</keyword>
<name>A0AA41R037_9BACT</name>
<reference evidence="2" key="1">
    <citation type="submission" date="2022-04" db="EMBL/GenBank/DDBJ databases">
        <title>Desulfatitalea alkaliphila sp. nov., a novel anaerobic sulfate-reducing bacterium isolated from terrestrial mud volcano, Taman Peninsula, Russia.</title>
        <authorList>
            <person name="Khomyakova M.A."/>
            <person name="Merkel A.Y."/>
            <person name="Slobodkin A.I."/>
        </authorList>
    </citation>
    <scope>NUCLEOTIDE SEQUENCE</scope>
    <source>
        <strain evidence="2">M08but</strain>
    </source>
</reference>
<accession>A0AA41R037</accession>
<dbReference type="InterPro" id="IPR050312">
    <property type="entry name" value="IolE/XylAMocC-like"/>
</dbReference>
<dbReference type="Gene3D" id="3.20.20.150">
    <property type="entry name" value="Divalent-metal-dependent TIM barrel enzymes"/>
    <property type="match status" value="1"/>
</dbReference>
<gene>
    <name evidence="2" type="ORF">MRX98_07120</name>
</gene>
<dbReference type="PANTHER" id="PTHR12110">
    <property type="entry name" value="HYDROXYPYRUVATE ISOMERASE"/>
    <property type="match status" value="1"/>
</dbReference>
<dbReference type="InterPro" id="IPR013022">
    <property type="entry name" value="Xyl_isomerase-like_TIM-brl"/>
</dbReference>
<dbReference type="GO" id="GO:0016853">
    <property type="term" value="F:isomerase activity"/>
    <property type="evidence" value="ECO:0007669"/>
    <property type="project" value="UniProtKB-KW"/>
</dbReference>
<feature type="domain" description="Xylose isomerase-like TIM barrel" evidence="1">
    <location>
        <begin position="19"/>
        <end position="271"/>
    </location>
</feature>
<dbReference type="AlphaFoldDB" id="A0AA41R037"/>
<dbReference type="EMBL" id="JALJRB010000006">
    <property type="protein sequence ID" value="MCJ8500342.1"/>
    <property type="molecule type" value="Genomic_DNA"/>
</dbReference>
<dbReference type="SUPFAM" id="SSF51658">
    <property type="entry name" value="Xylose isomerase-like"/>
    <property type="match status" value="1"/>
</dbReference>
<evidence type="ECO:0000313" key="2">
    <source>
        <dbReference type="EMBL" id="MCJ8500342.1"/>
    </source>
</evidence>
<evidence type="ECO:0000313" key="3">
    <source>
        <dbReference type="Proteomes" id="UP001165427"/>
    </source>
</evidence>
<sequence>MVFGYSTNAFVRFDLLDSFDKIATLGFKGVEIMCDQPHLYPPDYPAPRLEEVKARLAAGNLKPTNLNSFTLFAVGDTYLPSWIEPQAERRQMRIDHTLACLEIAAFLGCANISVPPGGPLEKSFTRKESLALFHRGLDQVIPRAEALGVQLLIEPEPDLLMERTAEIKPFVQDIRCAAVGINFDIGHFFCAGEDPAAALEELFEWVGHMHIEDIAPDRRHNHLIAGQGAIDFPSVFRTMAALGYQRDISLELYPYTDRPEAAGKESLAHLQPLMAAAGLLA</sequence>
<evidence type="ECO:0000259" key="1">
    <source>
        <dbReference type="Pfam" id="PF01261"/>
    </source>
</evidence>
<protein>
    <submittedName>
        <fullName evidence="2">Sugar phosphate isomerase/epimerase</fullName>
    </submittedName>
</protein>
<dbReference type="Proteomes" id="UP001165427">
    <property type="component" value="Unassembled WGS sequence"/>
</dbReference>